<dbReference type="Proteomes" id="UP000191812">
    <property type="component" value="Unassembled WGS sequence"/>
</dbReference>
<sequence>MRLKNGTFQNTLMFLPNRSNVYQACNAGRTRCSAMHDRAQATMLALQSLWTVVYRQALRLMSDRPSFRSNE</sequence>
<gene>
    <name evidence="1" type="ORF">AGR13a_Lc110268</name>
</gene>
<evidence type="ECO:0000313" key="2">
    <source>
        <dbReference type="Proteomes" id="UP000191812"/>
    </source>
</evidence>
<dbReference type="EMBL" id="FBWH01000037">
    <property type="protein sequence ID" value="CUX51322.1"/>
    <property type="molecule type" value="Genomic_DNA"/>
</dbReference>
<proteinExistence type="predicted"/>
<evidence type="ECO:0000313" key="1">
    <source>
        <dbReference type="EMBL" id="CUX51322.1"/>
    </source>
</evidence>
<comment type="caution">
    <text evidence="1">The sequence shown here is derived from an EMBL/GenBank/DDBJ whole genome shotgun (WGS) entry which is preliminary data.</text>
</comment>
<organism evidence="1 2">
    <name type="scientific">Agrobacterium genomosp. 13 str. CFBP 6927</name>
    <dbReference type="NCBI Taxonomy" id="1183428"/>
    <lineage>
        <taxon>Bacteria</taxon>
        <taxon>Pseudomonadati</taxon>
        <taxon>Pseudomonadota</taxon>
        <taxon>Alphaproteobacteria</taxon>
        <taxon>Hyphomicrobiales</taxon>
        <taxon>Rhizobiaceae</taxon>
        <taxon>Rhizobium/Agrobacterium group</taxon>
        <taxon>Agrobacterium</taxon>
        <taxon>Agrobacterium tumefaciens complex</taxon>
    </lineage>
</organism>
<reference evidence="1 2" key="1">
    <citation type="submission" date="2016-01" db="EMBL/GenBank/DDBJ databases">
        <authorList>
            <person name="Regsiter A."/>
            <person name="william w."/>
        </authorList>
    </citation>
    <scope>NUCLEOTIDE SEQUENCE [LARGE SCALE GENOMIC DNA]</scope>
    <source>
        <strain evidence="1 2">CFBP 6927</strain>
    </source>
</reference>
<protein>
    <recommendedName>
        <fullName evidence="3">Transposase</fullName>
    </recommendedName>
</protein>
<keyword evidence="2" id="KW-1185">Reference proteome</keyword>
<name>A0ABM9VJS4_9HYPH</name>
<evidence type="ECO:0008006" key="3">
    <source>
        <dbReference type="Google" id="ProtNLM"/>
    </source>
</evidence>
<accession>A0ABM9VJS4</accession>